<evidence type="ECO:0000256" key="4">
    <source>
        <dbReference type="ARBA" id="ARBA00022989"/>
    </source>
</evidence>
<comment type="caution">
    <text evidence="7">The sequence shown here is derived from an EMBL/GenBank/DDBJ whole genome shotgun (WGS) entry which is preliminary data.</text>
</comment>
<dbReference type="PANTHER" id="PTHR23427:SF2">
    <property type="entry name" value="SURFEIT LOCUS PROTEIN 1"/>
    <property type="match status" value="1"/>
</dbReference>
<keyword evidence="6" id="KW-1003">Cell membrane</keyword>
<keyword evidence="4 6" id="KW-1133">Transmembrane helix</keyword>
<name>A0A2K1PYF1_9GAMM</name>
<protein>
    <recommendedName>
        <fullName evidence="6">SURF1-like protein</fullName>
    </recommendedName>
</protein>
<comment type="caution">
    <text evidence="6">Lacks conserved residue(s) required for the propagation of feature annotation.</text>
</comment>
<keyword evidence="5 6" id="KW-0472">Membrane</keyword>
<dbReference type="Pfam" id="PF02104">
    <property type="entry name" value="SURF1"/>
    <property type="match status" value="1"/>
</dbReference>
<feature type="transmembrane region" description="Helical" evidence="6">
    <location>
        <begin position="205"/>
        <end position="224"/>
    </location>
</feature>
<evidence type="ECO:0000313" key="8">
    <source>
        <dbReference type="Proteomes" id="UP000236220"/>
    </source>
</evidence>
<dbReference type="GO" id="GO:0005886">
    <property type="term" value="C:plasma membrane"/>
    <property type="evidence" value="ECO:0007669"/>
    <property type="project" value="UniProtKB-SubCell"/>
</dbReference>
<evidence type="ECO:0000313" key="7">
    <source>
        <dbReference type="EMBL" id="PNS07803.1"/>
    </source>
</evidence>
<dbReference type="Proteomes" id="UP000236220">
    <property type="component" value="Unassembled WGS sequence"/>
</dbReference>
<dbReference type="InterPro" id="IPR002994">
    <property type="entry name" value="Surf1/Shy1"/>
</dbReference>
<sequence>MRTAVFLIALTLAFCGFSALGVWQVQRLQWKHALIARVDARIHAAPTPPPARNDWPNVSAQRDEYRRVVIEGDYLPNHDTRVQAVTERGPGWWLLTPLRSDSGDTILVNRGFVPDDWKGDVPPPVGHVRIVGLLRTSEPRGGFLRHNDPAHDRWYSRDVAAIAQTRGLGTVAPYFIDAGRDAFAPQWPAGGMTVVSFRDQHLQYALTWFALAVLTLYAGWRVFYTSGNVDRTRHER</sequence>
<proteinExistence type="inferred from homology"/>
<dbReference type="InterPro" id="IPR045214">
    <property type="entry name" value="Surf1/Surf4"/>
</dbReference>
<comment type="subcellular location">
    <subcellularLocation>
        <location evidence="6">Cell membrane</location>
        <topology evidence="6">Multi-pass membrane protein</topology>
    </subcellularLocation>
    <subcellularLocation>
        <location evidence="1">Membrane</location>
    </subcellularLocation>
</comment>
<dbReference type="AlphaFoldDB" id="A0A2K1PYF1"/>
<accession>A0A2K1PYF1</accession>
<evidence type="ECO:0000256" key="3">
    <source>
        <dbReference type="ARBA" id="ARBA00022692"/>
    </source>
</evidence>
<dbReference type="EMBL" id="NPZB01000002">
    <property type="protein sequence ID" value="PNS07803.1"/>
    <property type="molecule type" value="Genomic_DNA"/>
</dbReference>
<keyword evidence="8" id="KW-1185">Reference proteome</keyword>
<evidence type="ECO:0000256" key="2">
    <source>
        <dbReference type="ARBA" id="ARBA00007165"/>
    </source>
</evidence>
<dbReference type="PANTHER" id="PTHR23427">
    <property type="entry name" value="SURFEIT LOCUS PROTEIN"/>
    <property type="match status" value="1"/>
</dbReference>
<organism evidence="7 8">
    <name type="scientific">Solilutibacter silvestris</name>
    <dbReference type="NCBI Taxonomy" id="1645665"/>
    <lineage>
        <taxon>Bacteria</taxon>
        <taxon>Pseudomonadati</taxon>
        <taxon>Pseudomonadota</taxon>
        <taxon>Gammaproteobacteria</taxon>
        <taxon>Lysobacterales</taxon>
        <taxon>Lysobacteraceae</taxon>
        <taxon>Solilutibacter</taxon>
    </lineage>
</organism>
<dbReference type="CDD" id="cd06662">
    <property type="entry name" value="SURF1"/>
    <property type="match status" value="1"/>
</dbReference>
<dbReference type="RefSeq" id="WP_240600498.1">
    <property type="nucleotide sequence ID" value="NZ_NPZB01000002.1"/>
</dbReference>
<evidence type="ECO:0000256" key="5">
    <source>
        <dbReference type="ARBA" id="ARBA00023136"/>
    </source>
</evidence>
<dbReference type="PROSITE" id="PS50895">
    <property type="entry name" value="SURF1"/>
    <property type="match status" value="1"/>
</dbReference>
<comment type="similarity">
    <text evidence="2 6">Belongs to the SURF1 family.</text>
</comment>
<evidence type="ECO:0000256" key="1">
    <source>
        <dbReference type="ARBA" id="ARBA00004370"/>
    </source>
</evidence>
<evidence type="ECO:0000256" key="6">
    <source>
        <dbReference type="RuleBase" id="RU363076"/>
    </source>
</evidence>
<gene>
    <name evidence="7" type="ORF">Lysil_1979</name>
</gene>
<keyword evidence="3 6" id="KW-0812">Transmembrane</keyword>
<reference evidence="7 8" key="1">
    <citation type="submission" date="2017-08" db="EMBL/GenBank/DDBJ databases">
        <title>Lysobacter sylvestris genome.</title>
        <authorList>
            <person name="Zhang D.-C."/>
            <person name="Albuquerque L."/>
            <person name="Franca L."/>
            <person name="Froufe H.J.C."/>
            <person name="Barroso C."/>
            <person name="Egas C."/>
            <person name="Da Costa M."/>
            <person name="Margesin R."/>
        </authorList>
    </citation>
    <scope>NUCLEOTIDE SEQUENCE [LARGE SCALE GENOMIC DNA]</scope>
    <source>
        <strain evidence="7 8">AM20-91</strain>
    </source>
</reference>